<name>A0A1Y2BHB6_9FUNG</name>
<dbReference type="Gene3D" id="3.40.50.1820">
    <property type="entry name" value="alpha/beta hydrolase"/>
    <property type="match status" value="1"/>
</dbReference>
<dbReference type="InterPro" id="IPR000073">
    <property type="entry name" value="AB_hydrolase_1"/>
</dbReference>
<dbReference type="SUPFAM" id="SSF53474">
    <property type="entry name" value="alpha/beta-Hydrolases"/>
    <property type="match status" value="1"/>
</dbReference>
<dbReference type="STRING" id="1754190.A0A1Y2BHB6"/>
<feature type="domain" description="AB hydrolase-1" evidence="2">
    <location>
        <begin position="91"/>
        <end position="194"/>
    </location>
</feature>
<evidence type="ECO:0000259" key="2">
    <source>
        <dbReference type="Pfam" id="PF00561"/>
    </source>
</evidence>
<gene>
    <name evidence="3" type="ORF">LY90DRAFT_662035</name>
</gene>
<dbReference type="InterPro" id="IPR029058">
    <property type="entry name" value="AB_hydrolase_fold"/>
</dbReference>
<dbReference type="OrthoDB" id="10249433at2759"/>
<protein>
    <submittedName>
        <fullName evidence="3">Alpha/beta-hydrolase</fullName>
    </submittedName>
</protein>
<evidence type="ECO:0000313" key="4">
    <source>
        <dbReference type="Proteomes" id="UP000193920"/>
    </source>
</evidence>
<proteinExistence type="predicted"/>
<dbReference type="GO" id="GO:0008474">
    <property type="term" value="F:palmitoyl-(protein) hydrolase activity"/>
    <property type="evidence" value="ECO:0007669"/>
    <property type="project" value="TreeGrafter"/>
</dbReference>
<accession>A0A1Y2BHB6</accession>
<feature type="transmembrane region" description="Helical" evidence="1">
    <location>
        <begin position="7"/>
        <end position="27"/>
    </location>
</feature>
<keyword evidence="3" id="KW-0378">Hydrolase</keyword>
<keyword evidence="1" id="KW-0472">Membrane</keyword>
<keyword evidence="1" id="KW-0812">Transmembrane</keyword>
<dbReference type="PANTHER" id="PTHR12277">
    <property type="entry name" value="ALPHA/BETA HYDROLASE DOMAIN-CONTAINING PROTEIN"/>
    <property type="match status" value="1"/>
</dbReference>
<dbReference type="EMBL" id="MCOG01000157">
    <property type="protein sequence ID" value="ORY34184.1"/>
    <property type="molecule type" value="Genomic_DNA"/>
</dbReference>
<dbReference type="Proteomes" id="UP000193920">
    <property type="component" value="Unassembled WGS sequence"/>
</dbReference>
<keyword evidence="1" id="KW-1133">Transmembrane helix</keyword>
<dbReference type="AlphaFoldDB" id="A0A1Y2BHB6"/>
<dbReference type="PANTHER" id="PTHR12277:SF81">
    <property type="entry name" value="PROTEIN ABHD13"/>
    <property type="match status" value="1"/>
</dbReference>
<dbReference type="GO" id="GO:0016020">
    <property type="term" value="C:membrane"/>
    <property type="evidence" value="ECO:0007669"/>
    <property type="project" value="TreeGrafter"/>
</dbReference>
<keyword evidence="4" id="KW-1185">Reference proteome</keyword>
<comment type="caution">
    <text evidence="3">The sequence shown here is derived from an EMBL/GenBank/DDBJ whole genome shotgun (WGS) entry which is preliminary data.</text>
</comment>
<evidence type="ECO:0000256" key="1">
    <source>
        <dbReference type="SAM" id="Phobius"/>
    </source>
</evidence>
<sequence length="339" mass="39835">MKFNYDIIQYSTYILSFIVGISGFIIYKLQNKIIYAANCPIDSRKFTYTPKDFEMDDYEDLDIKTKDGIIIKAFLVKKFVDDKKTRLAKTTLIYFHANAGNMGHRLPIVKSFVEEYSCNVLIISYRGYGFSEGQASEEGIKIDAETTLEYIFKRPDLKDSKIVIFGQSIGGAVAIYLAAKNQDRIHGLILENTFLTMRKLIPNLIPLLTPFTFLCHEKWESEKELLKFTYKMKDKNGSENFLPILLLSSELDEIVPANQFEELCQILRNTRREASTQKEREIEESLNREQYIPEQILVPEQYNVFWYRFDNVHHNDTCIHPEYYNCIKNWWNKNIEDCY</sequence>
<dbReference type="Pfam" id="PF00561">
    <property type="entry name" value="Abhydrolase_1"/>
    <property type="match status" value="1"/>
</dbReference>
<evidence type="ECO:0000313" key="3">
    <source>
        <dbReference type="EMBL" id="ORY34184.1"/>
    </source>
</evidence>
<reference evidence="3 4" key="1">
    <citation type="submission" date="2016-08" db="EMBL/GenBank/DDBJ databases">
        <title>A Parts List for Fungal Cellulosomes Revealed by Comparative Genomics.</title>
        <authorList>
            <consortium name="DOE Joint Genome Institute"/>
            <person name="Haitjema C.H."/>
            <person name="Gilmore S.P."/>
            <person name="Henske J.K."/>
            <person name="Solomon K.V."/>
            <person name="De Groot R."/>
            <person name="Kuo A."/>
            <person name="Mondo S.J."/>
            <person name="Salamov A.A."/>
            <person name="Labutti K."/>
            <person name="Zhao Z."/>
            <person name="Chiniquy J."/>
            <person name="Barry K."/>
            <person name="Brewer H.M."/>
            <person name="Purvine S.O."/>
            <person name="Wright A.T."/>
            <person name="Boxma B."/>
            <person name="Van Alen T."/>
            <person name="Hackstein J.H."/>
            <person name="Baker S.E."/>
            <person name="Grigoriev I.V."/>
            <person name="O'Malley M.A."/>
        </authorList>
    </citation>
    <scope>NUCLEOTIDE SEQUENCE [LARGE SCALE GENOMIC DNA]</scope>
    <source>
        <strain evidence="3 4">G1</strain>
    </source>
</reference>
<organism evidence="3 4">
    <name type="scientific">Neocallimastix californiae</name>
    <dbReference type="NCBI Taxonomy" id="1754190"/>
    <lineage>
        <taxon>Eukaryota</taxon>
        <taxon>Fungi</taxon>
        <taxon>Fungi incertae sedis</taxon>
        <taxon>Chytridiomycota</taxon>
        <taxon>Chytridiomycota incertae sedis</taxon>
        <taxon>Neocallimastigomycetes</taxon>
        <taxon>Neocallimastigales</taxon>
        <taxon>Neocallimastigaceae</taxon>
        <taxon>Neocallimastix</taxon>
    </lineage>
</organism>